<accession>A0A7V8SVL1</accession>
<dbReference type="Proteomes" id="UP000567293">
    <property type="component" value="Unassembled WGS sequence"/>
</dbReference>
<reference evidence="2" key="1">
    <citation type="submission" date="2020-06" db="EMBL/GenBank/DDBJ databases">
        <title>Legume-microbial interactions unlock mineral nutrients during tropical forest succession.</title>
        <authorList>
            <person name="Epihov D.Z."/>
        </authorList>
    </citation>
    <scope>NUCLEOTIDE SEQUENCE [LARGE SCALE GENOMIC DNA]</scope>
    <source>
        <strain evidence="2">Pan2503</strain>
    </source>
</reference>
<dbReference type="Pfam" id="PF16861">
    <property type="entry name" value="Carbam_trans_C"/>
    <property type="match status" value="1"/>
</dbReference>
<comment type="caution">
    <text evidence="2">The sequence shown here is derived from an EMBL/GenBank/DDBJ whole genome shotgun (WGS) entry which is preliminary data.</text>
</comment>
<keyword evidence="3" id="KW-1185">Reference proteome</keyword>
<feature type="domain" description="Carbamoyltransferase C-terminal" evidence="1">
    <location>
        <begin position="7"/>
        <end position="80"/>
    </location>
</feature>
<evidence type="ECO:0000259" key="1">
    <source>
        <dbReference type="Pfam" id="PF16861"/>
    </source>
</evidence>
<dbReference type="Gene3D" id="3.90.870.20">
    <property type="entry name" value="Carbamoyltransferase, C-terminal domain"/>
    <property type="match status" value="1"/>
</dbReference>
<name>A0A7V8SVL1_9BACT</name>
<organism evidence="2 3">
    <name type="scientific">Candidatus Acidiferrum panamense</name>
    <dbReference type="NCBI Taxonomy" id="2741543"/>
    <lineage>
        <taxon>Bacteria</taxon>
        <taxon>Pseudomonadati</taxon>
        <taxon>Acidobacteriota</taxon>
        <taxon>Terriglobia</taxon>
        <taxon>Candidatus Acidiferrales</taxon>
        <taxon>Candidatus Acidiferrum</taxon>
    </lineage>
</organism>
<dbReference type="PANTHER" id="PTHR34847">
    <property type="entry name" value="NODULATION PROTEIN U"/>
    <property type="match status" value="1"/>
</dbReference>
<dbReference type="InterPro" id="IPR031730">
    <property type="entry name" value="Carbam_trans_C"/>
</dbReference>
<dbReference type="PANTHER" id="PTHR34847:SF1">
    <property type="entry name" value="NODULATION PROTEIN U"/>
    <property type="match status" value="1"/>
</dbReference>
<proteinExistence type="predicted"/>
<dbReference type="EMBL" id="JACDQQ010000315">
    <property type="protein sequence ID" value="MBA0083984.1"/>
    <property type="molecule type" value="Genomic_DNA"/>
</dbReference>
<gene>
    <name evidence="2" type="ORF">HRJ53_03220</name>
</gene>
<feature type="non-terminal residue" evidence="2">
    <location>
        <position position="1"/>
    </location>
</feature>
<dbReference type="InterPro" id="IPR038152">
    <property type="entry name" value="Carbam_trans_C_sf"/>
</dbReference>
<protein>
    <submittedName>
        <fullName evidence="2">Carbamoyltransferase</fullName>
    </submittedName>
</protein>
<dbReference type="AlphaFoldDB" id="A0A7V8SVL1"/>
<dbReference type="InterPro" id="IPR051338">
    <property type="entry name" value="NodU/CmcH_Carbamoyltrnsfr"/>
</dbReference>
<evidence type="ECO:0000313" key="3">
    <source>
        <dbReference type="Proteomes" id="UP000567293"/>
    </source>
</evidence>
<sequence>LQRFSFEDGRVRVHTVGREANPRFWRLLHKFGERAAAPVLFNTSFNLFGEPLVSDPREAIRSFYCAGIDALAIGDFLIVK</sequence>
<dbReference type="GO" id="GO:0016740">
    <property type="term" value="F:transferase activity"/>
    <property type="evidence" value="ECO:0007669"/>
    <property type="project" value="UniProtKB-KW"/>
</dbReference>
<evidence type="ECO:0000313" key="2">
    <source>
        <dbReference type="EMBL" id="MBA0083984.1"/>
    </source>
</evidence>